<evidence type="ECO:0000256" key="1">
    <source>
        <dbReference type="ARBA" id="ARBA00006484"/>
    </source>
</evidence>
<evidence type="ECO:0000313" key="2">
    <source>
        <dbReference type="EMBL" id="MEZ3164109.1"/>
    </source>
</evidence>
<protein>
    <submittedName>
        <fullName evidence="2">SDR family oxidoreductase</fullName>
    </submittedName>
</protein>
<gene>
    <name evidence="2" type="ORF">ABNG04_09545</name>
</gene>
<dbReference type="Pfam" id="PF13561">
    <property type="entry name" value="adh_short_C2"/>
    <property type="match status" value="1"/>
</dbReference>
<keyword evidence="3" id="KW-1185">Reference proteome</keyword>
<comment type="caution">
    <text evidence="2">The sequence shown here is derived from an EMBL/GenBank/DDBJ whole genome shotgun (WGS) entry which is preliminary data.</text>
</comment>
<evidence type="ECO:0000313" key="3">
    <source>
        <dbReference type="Proteomes" id="UP001567572"/>
    </source>
</evidence>
<dbReference type="InterPro" id="IPR036291">
    <property type="entry name" value="NAD(P)-bd_dom_sf"/>
</dbReference>
<dbReference type="Proteomes" id="UP001567572">
    <property type="component" value="Unassembled WGS sequence"/>
</dbReference>
<organism evidence="2 3">
    <name type="scientific">Halorubrum miltondacostae</name>
    <dbReference type="NCBI Taxonomy" id="3076378"/>
    <lineage>
        <taxon>Archaea</taxon>
        <taxon>Methanobacteriati</taxon>
        <taxon>Methanobacteriota</taxon>
        <taxon>Stenosarchaea group</taxon>
        <taxon>Halobacteria</taxon>
        <taxon>Halobacteriales</taxon>
        <taxon>Haloferacaceae</taxon>
        <taxon>Halorubrum</taxon>
    </lineage>
</organism>
<reference evidence="2 3" key="1">
    <citation type="submission" date="2024-06" db="EMBL/GenBank/DDBJ databases">
        <title>Halorubrum miltondacostae sp. nov., a potential PHA producer isolated from an inland solar saltern in Rio Maior, Portugal.</title>
        <authorList>
            <person name="Albuquerque L."/>
            <person name="Viver T."/>
            <person name="Barroso C."/>
            <person name="Claudino R."/>
            <person name="Galvan M."/>
            <person name="Simoes G."/>
            <person name="Lobo Da Cunha A."/>
            <person name="Egas C."/>
        </authorList>
    </citation>
    <scope>NUCLEOTIDE SEQUENCE [LARGE SCALE GENOMIC DNA]</scope>
    <source>
        <strain evidence="2 3">RMP-11</strain>
    </source>
</reference>
<dbReference type="SUPFAM" id="SSF51735">
    <property type="entry name" value="NAD(P)-binding Rossmann-fold domains"/>
    <property type="match status" value="1"/>
</dbReference>
<dbReference type="PRINTS" id="PR00081">
    <property type="entry name" value="GDHRDH"/>
</dbReference>
<dbReference type="Gene3D" id="3.40.50.720">
    <property type="entry name" value="NAD(P)-binding Rossmann-like Domain"/>
    <property type="match status" value="1"/>
</dbReference>
<accession>A0ABD5M6B8</accession>
<dbReference type="PANTHER" id="PTHR42879:SF2">
    <property type="entry name" value="3-OXOACYL-[ACYL-CARRIER-PROTEIN] REDUCTASE FABG"/>
    <property type="match status" value="1"/>
</dbReference>
<dbReference type="InterPro" id="IPR050259">
    <property type="entry name" value="SDR"/>
</dbReference>
<dbReference type="PRINTS" id="PR00080">
    <property type="entry name" value="SDRFAMILY"/>
</dbReference>
<dbReference type="AlphaFoldDB" id="A0ABD5M6B8"/>
<dbReference type="InterPro" id="IPR002347">
    <property type="entry name" value="SDR_fam"/>
</dbReference>
<sequence length="247" mass="26721">MELRPDLSGRTALVTGSAKRVGRELLLSIADCGADVVVHYNESEAAATATAEEVRERGGTALTAQGDITDPDAVDELFDTVEAELGSVDILVNNVGDFDARHWSDIEWESWRNVVETTFYGTVLCSRRALPAMRDRGWGRIVNLGFADSDRMHAHPVNFPYFVAKTGVLMFTRMLAADTSDDGITVNAVSPFAVSNTEAGVEDFPRGRPANFEDVAAPLRFFLSDAAAYVSGENVAVDGGRLPEFDA</sequence>
<dbReference type="RefSeq" id="WP_371162142.1">
    <property type="nucleotide sequence ID" value="NZ_JBEDNX010000005.1"/>
</dbReference>
<comment type="similarity">
    <text evidence="1">Belongs to the short-chain dehydrogenases/reductases (SDR) family.</text>
</comment>
<dbReference type="EMBL" id="JBEDNY010000003">
    <property type="protein sequence ID" value="MEZ3164109.1"/>
    <property type="molecule type" value="Genomic_DNA"/>
</dbReference>
<proteinExistence type="inferred from homology"/>
<dbReference type="PANTHER" id="PTHR42879">
    <property type="entry name" value="3-OXOACYL-(ACYL-CARRIER-PROTEIN) REDUCTASE"/>
    <property type="match status" value="1"/>
</dbReference>
<name>A0ABD5M6B8_9EURY</name>